<gene>
    <name evidence="17" type="ORF">UFOPK1591_00220</name>
</gene>
<evidence type="ECO:0000256" key="13">
    <source>
        <dbReference type="ARBA" id="ARBA00034808"/>
    </source>
</evidence>
<evidence type="ECO:0000256" key="6">
    <source>
        <dbReference type="ARBA" id="ARBA00022806"/>
    </source>
</evidence>
<evidence type="ECO:0000256" key="7">
    <source>
        <dbReference type="ARBA" id="ARBA00022839"/>
    </source>
</evidence>
<evidence type="ECO:0000313" key="17">
    <source>
        <dbReference type="EMBL" id="CAB4553598.1"/>
    </source>
</evidence>
<dbReference type="Gene3D" id="3.90.320.10">
    <property type="match status" value="1"/>
</dbReference>
<dbReference type="GO" id="GO:0033202">
    <property type="term" value="C:DNA helicase complex"/>
    <property type="evidence" value="ECO:0007669"/>
    <property type="project" value="TreeGrafter"/>
</dbReference>
<evidence type="ECO:0000256" key="5">
    <source>
        <dbReference type="ARBA" id="ARBA00022801"/>
    </source>
</evidence>
<dbReference type="EMBL" id="CAEZTD010000010">
    <property type="protein sequence ID" value="CAB4553598.1"/>
    <property type="molecule type" value="Genomic_DNA"/>
</dbReference>
<keyword evidence="6" id="KW-0347">Helicase</keyword>
<dbReference type="GO" id="GO:0003677">
    <property type="term" value="F:DNA binding"/>
    <property type="evidence" value="ECO:0007669"/>
    <property type="project" value="UniProtKB-KW"/>
</dbReference>
<dbReference type="InterPro" id="IPR011604">
    <property type="entry name" value="PDDEXK-like_dom_sf"/>
</dbReference>
<dbReference type="InterPro" id="IPR000212">
    <property type="entry name" value="DNA_helicase_UvrD/REP"/>
</dbReference>
<keyword evidence="8" id="KW-0067">ATP-binding</keyword>
<dbReference type="PANTHER" id="PTHR11070">
    <property type="entry name" value="UVRD / RECB / PCRA DNA HELICASE FAMILY MEMBER"/>
    <property type="match status" value="1"/>
</dbReference>
<dbReference type="Pfam" id="PF00580">
    <property type="entry name" value="UvrD-helicase"/>
    <property type="match status" value="1"/>
</dbReference>
<feature type="domain" description="UvrD-like helicase C-terminal" evidence="16">
    <location>
        <begin position="330"/>
        <end position="629"/>
    </location>
</feature>
<proteinExistence type="inferred from homology"/>
<evidence type="ECO:0000256" key="1">
    <source>
        <dbReference type="ARBA" id="ARBA00009922"/>
    </source>
</evidence>
<dbReference type="Pfam" id="PF12705">
    <property type="entry name" value="PDDEXK_1"/>
    <property type="match status" value="1"/>
</dbReference>
<dbReference type="Gene3D" id="1.10.486.10">
    <property type="entry name" value="PCRA, domain 4"/>
    <property type="match status" value="1"/>
</dbReference>
<dbReference type="PROSITE" id="PS51198">
    <property type="entry name" value="UVRD_HELICASE_ATP_BIND"/>
    <property type="match status" value="1"/>
</dbReference>
<keyword evidence="2" id="KW-0540">Nuclease</keyword>
<feature type="domain" description="UvrD-like helicase ATP-binding" evidence="15">
    <location>
        <begin position="18"/>
        <end position="319"/>
    </location>
</feature>
<evidence type="ECO:0000256" key="8">
    <source>
        <dbReference type="ARBA" id="ARBA00022840"/>
    </source>
</evidence>
<protein>
    <recommendedName>
        <fullName evidence="13">DNA 3'-5' helicase</fullName>
        <ecNumber evidence="13">5.6.2.4</ecNumber>
    </recommendedName>
</protein>
<keyword evidence="11" id="KW-0413">Isomerase</keyword>
<dbReference type="PROSITE" id="PS51217">
    <property type="entry name" value="UVRD_HELICASE_CTER"/>
    <property type="match status" value="1"/>
</dbReference>
<dbReference type="InterPro" id="IPR013986">
    <property type="entry name" value="DExx_box_DNA_helicase_dom_sf"/>
</dbReference>
<dbReference type="Gene3D" id="1.10.10.160">
    <property type="match status" value="1"/>
</dbReference>
<name>A0A6J6CV37_9ZZZZ</name>
<keyword evidence="3" id="KW-0547">Nucleotide-binding</keyword>
<keyword evidence="10" id="KW-0234">DNA repair</keyword>
<evidence type="ECO:0000256" key="4">
    <source>
        <dbReference type="ARBA" id="ARBA00022763"/>
    </source>
</evidence>
<dbReference type="Pfam" id="PF13361">
    <property type="entry name" value="UvrD_C"/>
    <property type="match status" value="1"/>
</dbReference>
<dbReference type="SUPFAM" id="SSF52540">
    <property type="entry name" value="P-loop containing nucleoside triphosphate hydrolases"/>
    <property type="match status" value="1"/>
</dbReference>
<dbReference type="InterPro" id="IPR014017">
    <property type="entry name" value="DNA_helicase_UvrD-like_C"/>
</dbReference>
<evidence type="ECO:0000256" key="2">
    <source>
        <dbReference type="ARBA" id="ARBA00022722"/>
    </source>
</evidence>
<dbReference type="GO" id="GO:0004527">
    <property type="term" value="F:exonuclease activity"/>
    <property type="evidence" value="ECO:0007669"/>
    <property type="project" value="UniProtKB-KW"/>
</dbReference>
<evidence type="ECO:0000256" key="12">
    <source>
        <dbReference type="ARBA" id="ARBA00034617"/>
    </source>
</evidence>
<dbReference type="GO" id="GO:0043138">
    <property type="term" value="F:3'-5' DNA helicase activity"/>
    <property type="evidence" value="ECO:0007669"/>
    <property type="project" value="UniProtKB-EC"/>
</dbReference>
<reference evidence="17" key="1">
    <citation type="submission" date="2020-05" db="EMBL/GenBank/DDBJ databases">
        <authorList>
            <person name="Chiriac C."/>
            <person name="Salcher M."/>
            <person name="Ghai R."/>
            <person name="Kavagutti S V."/>
        </authorList>
    </citation>
    <scope>NUCLEOTIDE SEQUENCE</scope>
</reference>
<dbReference type="Gene3D" id="3.40.50.300">
    <property type="entry name" value="P-loop containing nucleotide triphosphate hydrolases"/>
    <property type="match status" value="2"/>
</dbReference>
<evidence type="ECO:0000259" key="15">
    <source>
        <dbReference type="PROSITE" id="PS51198"/>
    </source>
</evidence>
<keyword evidence="9" id="KW-0238">DNA-binding</keyword>
<dbReference type="EC" id="5.6.2.4" evidence="13"/>
<dbReference type="InterPro" id="IPR027417">
    <property type="entry name" value="P-loop_NTPase"/>
</dbReference>
<dbReference type="GO" id="GO:0000725">
    <property type="term" value="P:recombinational repair"/>
    <property type="evidence" value="ECO:0007669"/>
    <property type="project" value="TreeGrafter"/>
</dbReference>
<comment type="catalytic activity">
    <reaction evidence="12">
        <text>Couples ATP hydrolysis with the unwinding of duplex DNA by translocating in the 3'-5' direction.</text>
        <dbReference type="EC" id="5.6.2.4"/>
    </reaction>
</comment>
<comment type="similarity">
    <text evidence="1">Belongs to the helicase family. UvrD subfamily.</text>
</comment>
<organism evidence="17">
    <name type="scientific">freshwater metagenome</name>
    <dbReference type="NCBI Taxonomy" id="449393"/>
    <lineage>
        <taxon>unclassified sequences</taxon>
        <taxon>metagenomes</taxon>
        <taxon>ecological metagenomes</taxon>
    </lineage>
</organism>
<accession>A0A6J6CV37</accession>
<dbReference type="InterPro" id="IPR014016">
    <property type="entry name" value="UvrD-like_ATP-bd"/>
</dbReference>
<sequence>MAIAGFTTPEPIGFSCANPDESQQRVLSLAPGSSAVIVGAPGTGKTSVAIELVARRVFTDGWSADDIVVLTPNRLAANRLRDAISTRLALGDVTEAASGPRARTPMSLAFSIAAEQAIVRDLDPVRLLTGAEQDAIINDLLIGEIHDNERYWPEELHEDIRVRRVFRTELRELFGRAQEHGLSPEELARLAHELQLPAWESAAQFWKTYRSVVAEARPDHFDASELLAVAAGALADPLVMANVKLIILDDAQEATAGVINLLRAFAQRGVAVVVLGDPDESTTTFRGAIPEFLGRTATDVGLDVAAVEQIVLTTVHRHGSAIREVVTAFTTMGSALVVGQRAATPAAPGELITEQTHPQNATVLSVRRDSRTNEMSALGRILREQHLKNGVPWNRMAVITRNGALVSAYARGLAVADVPTRSLISESSLQQHSVTRDMMMMIKLALGRAEFSRESAAEMLTSPFGGLSALELRRLRLAFRHEGLASGNNQPGSDALTLALRNPALFAQFDFGPARRAARVAETLELIAEAAPTSTIEELLWTVWNRSGLAKTWREAALSSGIAADEANRNLDAVIALFTAARRFVERQPEAPAEQFITEFERTDVPEDSLAPQADSSSVLVATPSGVIGAEFDVVVVGGVQENVWPNLRPRGTLLFPHRLVRHMRAQDAESIDARREVSDDEKRMFAMAVSRARLVLIVSAHDGEDDLPSPYFERVANRSVRVPETEDDRAFTLRGLVAGLRRRLIADSPESADSAETAEAATALAKLAEAEVAGAHPDSWLGLRDWSTELPIVDRWSDDDDERIRLSPSKLESWEKDQIVWFIDSIVSGEQTPASGLGTLLHSAMEAVAPAGVPTGPVTGDQLMSVVDERWSELSTAFEAEWQSTTEKRRAAKLSAAIAAYLSNFDAAGSTLLSNEGGFHLVLDFDDERDADPRDASRGPIRLTVSGKIDRVEAEADGSVVIADLKTGSATSFKVKELPQNGQLTCYQLAVNVNAIEGVPPDAQPGGAKLIFAAAPNAKTPYTERRQAAGDQEFFDAAIERLRKAARGMAGSSFTGRVFESEERGEFSSRYEYRIHLVKAVTE</sequence>
<dbReference type="GO" id="GO:0005829">
    <property type="term" value="C:cytosol"/>
    <property type="evidence" value="ECO:0007669"/>
    <property type="project" value="TreeGrafter"/>
</dbReference>
<evidence type="ECO:0000256" key="9">
    <source>
        <dbReference type="ARBA" id="ARBA00023125"/>
    </source>
</evidence>
<evidence type="ECO:0000256" key="11">
    <source>
        <dbReference type="ARBA" id="ARBA00023235"/>
    </source>
</evidence>
<dbReference type="PANTHER" id="PTHR11070:SF59">
    <property type="entry name" value="DNA 3'-5' HELICASE"/>
    <property type="match status" value="1"/>
</dbReference>
<evidence type="ECO:0000259" key="16">
    <source>
        <dbReference type="PROSITE" id="PS51217"/>
    </source>
</evidence>
<keyword evidence="5" id="KW-0378">Hydrolase</keyword>
<dbReference type="InterPro" id="IPR038726">
    <property type="entry name" value="PDDEXK_AddAB-type"/>
</dbReference>
<keyword evidence="7" id="KW-0269">Exonuclease</keyword>
<dbReference type="AlphaFoldDB" id="A0A6J6CV37"/>
<keyword evidence="4" id="KW-0227">DNA damage</keyword>
<evidence type="ECO:0000256" key="10">
    <source>
        <dbReference type="ARBA" id="ARBA00023204"/>
    </source>
</evidence>
<dbReference type="GO" id="GO:0005524">
    <property type="term" value="F:ATP binding"/>
    <property type="evidence" value="ECO:0007669"/>
    <property type="project" value="UniProtKB-KW"/>
</dbReference>
<evidence type="ECO:0000256" key="14">
    <source>
        <dbReference type="ARBA" id="ARBA00048988"/>
    </source>
</evidence>
<comment type="catalytic activity">
    <reaction evidence="14">
        <text>ATP + H2O = ADP + phosphate + H(+)</text>
        <dbReference type="Rhea" id="RHEA:13065"/>
        <dbReference type="ChEBI" id="CHEBI:15377"/>
        <dbReference type="ChEBI" id="CHEBI:15378"/>
        <dbReference type="ChEBI" id="CHEBI:30616"/>
        <dbReference type="ChEBI" id="CHEBI:43474"/>
        <dbReference type="ChEBI" id="CHEBI:456216"/>
        <dbReference type="EC" id="5.6.2.4"/>
    </reaction>
</comment>
<evidence type="ECO:0000256" key="3">
    <source>
        <dbReference type="ARBA" id="ARBA00022741"/>
    </source>
</evidence>